<evidence type="ECO:0000313" key="12">
    <source>
        <dbReference type="RefSeq" id="XP_019615601.1"/>
    </source>
</evidence>
<keyword evidence="7 9" id="KW-0808">Transferase</keyword>
<keyword evidence="11" id="KW-1185">Reference proteome</keyword>
<dbReference type="OrthoDB" id="203237at2759"/>
<evidence type="ECO:0000256" key="8">
    <source>
        <dbReference type="ARBA" id="ARBA00022691"/>
    </source>
</evidence>
<dbReference type="KEGG" id="bbel:109463296"/>
<proteinExistence type="inferred from homology"/>
<feature type="binding site" evidence="10">
    <location>
        <position position="180"/>
    </location>
    <ligand>
        <name>S-adenosyl-L-methionine</name>
        <dbReference type="ChEBI" id="CHEBI:59789"/>
    </ligand>
</feature>
<comment type="catalytic activity">
    <reaction evidence="1 9">
        <text>[phosphatase 2A protein]-C-terminal L-leucine + S-adenosyl-L-methionine = [phosphatase 2A protein]-C-terminal L-leucine methyl ester + S-adenosyl-L-homocysteine</text>
        <dbReference type="Rhea" id="RHEA:48544"/>
        <dbReference type="Rhea" id="RHEA-COMP:12134"/>
        <dbReference type="Rhea" id="RHEA-COMP:12135"/>
        <dbReference type="ChEBI" id="CHEBI:57856"/>
        <dbReference type="ChEBI" id="CHEBI:59789"/>
        <dbReference type="ChEBI" id="CHEBI:90516"/>
        <dbReference type="ChEBI" id="CHEBI:90517"/>
        <dbReference type="EC" id="2.1.1.233"/>
    </reaction>
</comment>
<comment type="function">
    <text evidence="2 9">Methylates the carboxyl group of the C-terminal leucine residue of protein phosphatase 2A catalytic subunits to form alpha-leucine ester residues.</text>
</comment>
<evidence type="ECO:0000313" key="11">
    <source>
        <dbReference type="Proteomes" id="UP000515135"/>
    </source>
</evidence>
<reference evidence="12" key="1">
    <citation type="submission" date="2025-08" db="UniProtKB">
        <authorList>
            <consortium name="RefSeq"/>
        </authorList>
    </citation>
    <scope>IDENTIFICATION</scope>
    <source>
        <tissue evidence="12">Gonad</tissue>
    </source>
</reference>
<organism evidence="11 12">
    <name type="scientific">Branchiostoma belcheri</name>
    <name type="common">Amphioxus</name>
    <dbReference type="NCBI Taxonomy" id="7741"/>
    <lineage>
        <taxon>Eukaryota</taxon>
        <taxon>Metazoa</taxon>
        <taxon>Chordata</taxon>
        <taxon>Cephalochordata</taxon>
        <taxon>Leptocardii</taxon>
        <taxon>Amphioxiformes</taxon>
        <taxon>Branchiostomatidae</taxon>
        <taxon>Branchiostoma</taxon>
    </lineage>
</organism>
<gene>
    <name evidence="12" type="primary">LOC109463296</name>
</gene>
<feature type="binding site" evidence="10">
    <location>
        <position position="57"/>
    </location>
    <ligand>
        <name>S-adenosyl-L-methionine</name>
        <dbReference type="ChEBI" id="CHEBI:59789"/>
    </ligand>
</feature>
<dbReference type="PIRSF" id="PIRSF016305">
    <property type="entry name" value="LCM_mtfrase"/>
    <property type="match status" value="1"/>
</dbReference>
<feature type="binding site" evidence="10">
    <location>
        <position position="82"/>
    </location>
    <ligand>
        <name>S-adenosyl-L-methionine</name>
        <dbReference type="ChEBI" id="CHEBI:59789"/>
    </ligand>
</feature>
<dbReference type="InterPro" id="IPR029063">
    <property type="entry name" value="SAM-dependent_MTases_sf"/>
</dbReference>
<dbReference type="PANTHER" id="PTHR13600:SF33">
    <property type="entry name" value="LEUCINE CARBOXYL METHYLTRANSFERASE 1"/>
    <property type="match status" value="1"/>
</dbReference>
<dbReference type="InterPro" id="IPR016651">
    <property type="entry name" value="LCMT1"/>
</dbReference>
<dbReference type="Gene3D" id="3.40.50.150">
    <property type="entry name" value="Vaccinia Virus protein VP39"/>
    <property type="match status" value="1"/>
</dbReference>
<keyword evidence="8 9" id="KW-0949">S-adenosyl-L-methionine</keyword>
<dbReference type="GO" id="GO:0018423">
    <property type="term" value="F:protein C-terminal leucine carboxyl O-methyltransferase activity"/>
    <property type="evidence" value="ECO:0007669"/>
    <property type="project" value="UniProtKB-EC"/>
</dbReference>
<evidence type="ECO:0000256" key="9">
    <source>
        <dbReference type="PIRNR" id="PIRNR016305"/>
    </source>
</evidence>
<feature type="binding site" evidence="10">
    <location>
        <begin position="153"/>
        <end position="154"/>
    </location>
    <ligand>
        <name>S-adenosyl-L-methionine</name>
        <dbReference type="ChEBI" id="CHEBI:59789"/>
    </ligand>
</feature>
<dbReference type="EC" id="2.1.1.233" evidence="4 9"/>
<keyword evidence="6 9" id="KW-0489">Methyltransferase</keyword>
<dbReference type="SUPFAM" id="SSF53335">
    <property type="entry name" value="S-adenosyl-L-methionine-dependent methyltransferases"/>
    <property type="match status" value="1"/>
</dbReference>
<sequence length="324" mass="36742">MSTAGVDDSAVIATNDDAASCKRFAVQQGYWKDPYIQHLVRPGERKAPEINRGYYARTQGVRQLLDQFLRLTRCECQVVSLGAGFETTYWRLKDEGLLPRGYFEVDFPAVTSRKCHYIRSRPPLSKPLTEGGGQLQIEGGTLHCSQYHILSGDLRNTEELDASLTTSGIDKSLPTLFMTECVLVYLTPEQSSKLVRWAADNFPTAMFVNYEQVNMKDKFGQVMIENLKTRHCHLAGVDLCADAESQKQRFLSVGWEGAELLDMWTVYHSLPQQDVQRIERLEFLDEVELLQQLLQHYCITWAWKDPRGLGLASLGFGQPSPALR</sequence>
<dbReference type="GO" id="GO:0005829">
    <property type="term" value="C:cytosol"/>
    <property type="evidence" value="ECO:0007669"/>
    <property type="project" value="TreeGrafter"/>
</dbReference>
<dbReference type="GO" id="GO:0032259">
    <property type="term" value="P:methylation"/>
    <property type="evidence" value="ECO:0007669"/>
    <property type="project" value="UniProtKB-KW"/>
</dbReference>
<evidence type="ECO:0000256" key="2">
    <source>
        <dbReference type="ARBA" id="ARBA00003455"/>
    </source>
</evidence>
<dbReference type="Proteomes" id="UP000515135">
    <property type="component" value="Unplaced"/>
</dbReference>
<evidence type="ECO:0000256" key="6">
    <source>
        <dbReference type="ARBA" id="ARBA00022603"/>
    </source>
</evidence>
<dbReference type="FunFam" id="3.40.50.150:FF:000092">
    <property type="entry name" value="Leucine carboxyl methyltransferase 1"/>
    <property type="match status" value="1"/>
</dbReference>
<evidence type="ECO:0000256" key="10">
    <source>
        <dbReference type="PIRSR" id="PIRSR016305-1"/>
    </source>
</evidence>
<dbReference type="GO" id="GO:0009966">
    <property type="term" value="P:regulation of signal transduction"/>
    <property type="evidence" value="ECO:0007669"/>
    <property type="project" value="UniProtKB-ARBA"/>
</dbReference>
<comment type="similarity">
    <text evidence="3 9">Belongs to the methyltransferase superfamily. LCMT family.</text>
</comment>
<dbReference type="RefSeq" id="XP_019615601.1">
    <property type="nucleotide sequence ID" value="XM_019760042.1"/>
</dbReference>
<evidence type="ECO:0000256" key="4">
    <source>
        <dbReference type="ARBA" id="ARBA00012834"/>
    </source>
</evidence>
<protein>
    <recommendedName>
        <fullName evidence="5 9">Leucine carboxyl methyltransferase 1</fullName>
        <ecNumber evidence="4 9">2.1.1.233</ecNumber>
    </recommendedName>
</protein>
<name>A0A6P4YF72_BRABE</name>
<evidence type="ECO:0000256" key="3">
    <source>
        <dbReference type="ARBA" id="ARBA00010703"/>
    </source>
</evidence>
<evidence type="ECO:0000256" key="1">
    <source>
        <dbReference type="ARBA" id="ARBA00000724"/>
    </source>
</evidence>
<evidence type="ECO:0000256" key="7">
    <source>
        <dbReference type="ARBA" id="ARBA00022679"/>
    </source>
</evidence>
<dbReference type="Pfam" id="PF04072">
    <property type="entry name" value="LCM"/>
    <property type="match status" value="1"/>
</dbReference>
<dbReference type="GeneID" id="109463296"/>
<accession>A0A6P4YF72</accession>
<dbReference type="PANTHER" id="PTHR13600">
    <property type="entry name" value="LEUCINE CARBOXYL METHYLTRANSFERASE"/>
    <property type="match status" value="1"/>
</dbReference>
<dbReference type="AlphaFoldDB" id="A0A6P4YF72"/>
<dbReference type="InterPro" id="IPR007213">
    <property type="entry name" value="Ppm1/Ppm2/Tcmp"/>
</dbReference>
<evidence type="ECO:0000256" key="5">
    <source>
        <dbReference type="ARBA" id="ARBA00017497"/>
    </source>
</evidence>